<organism evidence="1 2">
    <name type="scientific">Paraprevotella clara YIT 11840</name>
    <dbReference type="NCBI Taxonomy" id="762968"/>
    <lineage>
        <taxon>Bacteria</taxon>
        <taxon>Pseudomonadati</taxon>
        <taxon>Bacteroidota</taxon>
        <taxon>Bacteroidia</taxon>
        <taxon>Bacteroidales</taxon>
        <taxon>Prevotellaceae</taxon>
        <taxon>Paraprevotella</taxon>
    </lineage>
</organism>
<protein>
    <submittedName>
        <fullName evidence="1">Uncharacterized protein</fullName>
    </submittedName>
</protein>
<dbReference type="Proteomes" id="UP000003598">
    <property type="component" value="Unassembled WGS sequence"/>
</dbReference>
<dbReference type="STRING" id="762968.HMPREF9441_03092"/>
<sequence>MQKCYFHTILILDRHKGNENKRKKHLFPIKYSKKVMNKRSSAAFSWKKAAE</sequence>
<reference evidence="1 2" key="1">
    <citation type="submission" date="2011-03" db="EMBL/GenBank/DDBJ databases">
        <authorList>
            <person name="Weinstock G."/>
            <person name="Sodergren E."/>
            <person name="Clifton S."/>
            <person name="Fulton L."/>
            <person name="Fulton B."/>
            <person name="Courtney L."/>
            <person name="Fronick C."/>
            <person name="Harrison M."/>
            <person name="Strong C."/>
            <person name="Farmer C."/>
            <person name="Delahaunty K."/>
            <person name="Markovic C."/>
            <person name="Hall O."/>
            <person name="Minx P."/>
            <person name="Tomlinson C."/>
            <person name="Mitreva M."/>
            <person name="Hou S."/>
            <person name="Chen J."/>
            <person name="Wollam A."/>
            <person name="Pepin K.H."/>
            <person name="Johnson M."/>
            <person name="Bhonagiri V."/>
            <person name="Zhang X."/>
            <person name="Suruliraj S."/>
            <person name="Warren W."/>
            <person name="Chinwalla A."/>
            <person name="Mardis E.R."/>
            <person name="Wilson R.K."/>
        </authorList>
    </citation>
    <scope>NUCLEOTIDE SEQUENCE [LARGE SCALE GENOMIC DNA]</scope>
    <source>
        <strain evidence="1 2">YIT 11840</strain>
    </source>
</reference>
<proteinExistence type="predicted"/>
<keyword evidence="2" id="KW-1185">Reference proteome</keyword>
<accession>G5SUN1</accession>
<evidence type="ECO:0000313" key="2">
    <source>
        <dbReference type="Proteomes" id="UP000003598"/>
    </source>
</evidence>
<name>G5SUN1_9BACT</name>
<dbReference type="AlphaFoldDB" id="G5SUN1"/>
<comment type="caution">
    <text evidence="1">The sequence shown here is derived from an EMBL/GenBank/DDBJ whole genome shotgun (WGS) entry which is preliminary data.</text>
</comment>
<dbReference type="HOGENOM" id="CLU_3101876_0_0_10"/>
<gene>
    <name evidence="1" type="ORF">HMPREF9441_03092</name>
</gene>
<dbReference type="EMBL" id="AFFY01000047">
    <property type="protein sequence ID" value="EHG98949.1"/>
    <property type="molecule type" value="Genomic_DNA"/>
</dbReference>
<evidence type="ECO:0000313" key="1">
    <source>
        <dbReference type="EMBL" id="EHG98949.1"/>
    </source>
</evidence>